<keyword evidence="7 10" id="KW-0443">Lipid metabolism</keyword>
<evidence type="ECO:0000256" key="1">
    <source>
        <dbReference type="ARBA" id="ARBA00004141"/>
    </source>
</evidence>
<comment type="similarity">
    <text evidence="10">Belongs to the ELO family.</text>
</comment>
<evidence type="ECO:0000256" key="5">
    <source>
        <dbReference type="ARBA" id="ARBA00022832"/>
    </source>
</evidence>
<dbReference type="AlphaFoldDB" id="A0ABD2QMI1"/>
<keyword evidence="4 10" id="KW-0812">Transmembrane</keyword>
<dbReference type="GO" id="GO:0006633">
    <property type="term" value="P:fatty acid biosynthetic process"/>
    <property type="evidence" value="ECO:0007669"/>
    <property type="project" value="UniProtKB-KW"/>
</dbReference>
<keyword evidence="6 10" id="KW-1133">Transmembrane helix</keyword>
<keyword evidence="9 10" id="KW-0275">Fatty acid biosynthesis</keyword>
<evidence type="ECO:0000256" key="4">
    <source>
        <dbReference type="ARBA" id="ARBA00022692"/>
    </source>
</evidence>
<evidence type="ECO:0000256" key="2">
    <source>
        <dbReference type="ARBA" id="ARBA00022516"/>
    </source>
</evidence>
<feature type="transmembrane region" description="Helical" evidence="10">
    <location>
        <begin position="119"/>
        <end position="141"/>
    </location>
</feature>
<dbReference type="EMBL" id="JBJKFK010000042">
    <property type="protein sequence ID" value="KAL3320592.1"/>
    <property type="molecule type" value="Genomic_DNA"/>
</dbReference>
<name>A0ABD2QMI1_9PLAT</name>
<evidence type="ECO:0000256" key="6">
    <source>
        <dbReference type="ARBA" id="ARBA00022989"/>
    </source>
</evidence>
<keyword evidence="12" id="KW-1185">Reference proteome</keyword>
<sequence length="188" mass="21997">MILWLEQEVQVAPNIAFVPIAQKKNSHVTFLHVYHHATMPLFCWLGCRWFAGGTTIVLPTVNSAVHTIMYLYYALASIGPSAQPYLWWKRYLTSIQMTQFIVLMLYGCAYLYFGCQQAPTIFVYLGFIYGSSMLILFADFYHKAYMKTGRKLEFKPYPCHLQSQELNGHIKHSSKSRNHRYRQTKNRH</sequence>
<comment type="caution">
    <text evidence="10">Lacks conserved residue(s) required for the propagation of feature annotation.</text>
</comment>
<feature type="transmembrane region" description="Helical" evidence="10">
    <location>
        <begin position="94"/>
        <end position="113"/>
    </location>
</feature>
<evidence type="ECO:0000256" key="7">
    <source>
        <dbReference type="ARBA" id="ARBA00023098"/>
    </source>
</evidence>
<dbReference type="GO" id="GO:0009922">
    <property type="term" value="F:fatty acid elongase activity"/>
    <property type="evidence" value="ECO:0007669"/>
    <property type="project" value="UniProtKB-EC"/>
</dbReference>
<keyword evidence="5 10" id="KW-0276">Fatty acid metabolism</keyword>
<dbReference type="InterPro" id="IPR030457">
    <property type="entry name" value="ELO_CS"/>
</dbReference>
<keyword evidence="8 10" id="KW-0472">Membrane</keyword>
<proteinExistence type="inferred from homology"/>
<comment type="subcellular location">
    <subcellularLocation>
        <location evidence="1">Membrane</location>
        <topology evidence="1">Multi-pass membrane protein</topology>
    </subcellularLocation>
</comment>
<feature type="transmembrane region" description="Helical" evidence="10">
    <location>
        <begin position="49"/>
        <end position="73"/>
    </location>
</feature>
<comment type="caution">
    <text evidence="11">The sequence shown here is derived from an EMBL/GenBank/DDBJ whole genome shotgun (WGS) entry which is preliminary data.</text>
</comment>
<keyword evidence="3 10" id="KW-0808">Transferase</keyword>
<dbReference type="InterPro" id="IPR002076">
    <property type="entry name" value="ELO_fam"/>
</dbReference>
<organism evidence="11 12">
    <name type="scientific">Cichlidogyrus casuarinus</name>
    <dbReference type="NCBI Taxonomy" id="1844966"/>
    <lineage>
        <taxon>Eukaryota</taxon>
        <taxon>Metazoa</taxon>
        <taxon>Spiralia</taxon>
        <taxon>Lophotrochozoa</taxon>
        <taxon>Platyhelminthes</taxon>
        <taxon>Monogenea</taxon>
        <taxon>Monopisthocotylea</taxon>
        <taxon>Dactylogyridea</taxon>
        <taxon>Ancyrocephalidae</taxon>
        <taxon>Cichlidogyrus</taxon>
    </lineage>
</organism>
<gene>
    <name evidence="11" type="primary">ELOVL4</name>
    <name evidence="11" type="ORF">Ciccas_000724</name>
</gene>
<dbReference type="PANTHER" id="PTHR11157:SF126">
    <property type="entry name" value="ELONGATION OF VERY LONG CHAIN FATTY ACIDS PROTEIN"/>
    <property type="match status" value="1"/>
</dbReference>
<dbReference type="Pfam" id="PF01151">
    <property type="entry name" value="ELO"/>
    <property type="match status" value="1"/>
</dbReference>
<evidence type="ECO:0000313" key="12">
    <source>
        <dbReference type="Proteomes" id="UP001626550"/>
    </source>
</evidence>
<evidence type="ECO:0000256" key="8">
    <source>
        <dbReference type="ARBA" id="ARBA00023136"/>
    </source>
</evidence>
<dbReference type="EC" id="2.3.1.199" evidence="10"/>
<accession>A0ABD2QMI1</accession>
<dbReference type="PROSITE" id="PS01188">
    <property type="entry name" value="ELO"/>
    <property type="match status" value="1"/>
</dbReference>
<dbReference type="PANTHER" id="PTHR11157">
    <property type="entry name" value="FATTY ACID ACYL TRANSFERASE-RELATED"/>
    <property type="match status" value="1"/>
</dbReference>
<comment type="catalytic activity">
    <reaction evidence="10">
        <text>a very-long-chain acyl-CoA + malonyl-CoA + H(+) = a very-long-chain 3-oxoacyl-CoA + CO2 + CoA</text>
        <dbReference type="Rhea" id="RHEA:32727"/>
        <dbReference type="ChEBI" id="CHEBI:15378"/>
        <dbReference type="ChEBI" id="CHEBI:16526"/>
        <dbReference type="ChEBI" id="CHEBI:57287"/>
        <dbReference type="ChEBI" id="CHEBI:57384"/>
        <dbReference type="ChEBI" id="CHEBI:90725"/>
        <dbReference type="ChEBI" id="CHEBI:90736"/>
        <dbReference type="EC" id="2.3.1.199"/>
    </reaction>
</comment>
<evidence type="ECO:0000313" key="11">
    <source>
        <dbReference type="EMBL" id="KAL3320592.1"/>
    </source>
</evidence>
<keyword evidence="2 10" id="KW-0444">Lipid biosynthesis</keyword>
<reference evidence="11 12" key="1">
    <citation type="submission" date="2024-11" db="EMBL/GenBank/DDBJ databases">
        <title>Adaptive evolution of stress response genes in parasites aligns with host niche diversity.</title>
        <authorList>
            <person name="Hahn C."/>
            <person name="Resl P."/>
        </authorList>
    </citation>
    <scope>NUCLEOTIDE SEQUENCE [LARGE SCALE GENOMIC DNA]</scope>
    <source>
        <strain evidence="11">EGGRZ-B1_66</strain>
        <tissue evidence="11">Body</tissue>
    </source>
</reference>
<evidence type="ECO:0000256" key="9">
    <source>
        <dbReference type="ARBA" id="ARBA00023160"/>
    </source>
</evidence>
<dbReference type="Proteomes" id="UP001626550">
    <property type="component" value="Unassembled WGS sequence"/>
</dbReference>
<dbReference type="GO" id="GO:0016020">
    <property type="term" value="C:membrane"/>
    <property type="evidence" value="ECO:0007669"/>
    <property type="project" value="UniProtKB-SubCell"/>
</dbReference>
<protein>
    <recommendedName>
        <fullName evidence="10">Elongation of very long chain fatty acids protein</fullName>
        <ecNumber evidence="10">2.3.1.199</ecNumber>
    </recommendedName>
    <alternativeName>
        <fullName evidence="10">Very-long-chain 3-oxoacyl-CoA synthase</fullName>
    </alternativeName>
</protein>
<evidence type="ECO:0000256" key="3">
    <source>
        <dbReference type="ARBA" id="ARBA00022679"/>
    </source>
</evidence>
<evidence type="ECO:0000256" key="10">
    <source>
        <dbReference type="RuleBase" id="RU361115"/>
    </source>
</evidence>